<dbReference type="InterPro" id="IPR018247">
    <property type="entry name" value="EF_Hand_1_Ca_BS"/>
</dbReference>
<evidence type="ECO:0000256" key="2">
    <source>
        <dbReference type="SAM" id="SignalP"/>
    </source>
</evidence>
<sequence length="220" mass="23721">MLNALFVISAVVSVAGGSPTRPRHPTAVRHHLAALAQDRRVRAEDARLRREAATLRKVAERADFAGSRTSGHRSAVLAAGGVGALVLGGGLLIALKAYDILRLHPQDENGDGKVDWADVKQFFRRHVCCGLNAKALRSLCQLLAFAVAGFAFLWWKHMLQPILQSLLVYSYIAVVVLLIFGIVAAEVTGDVAGSLSTAHSAVKNVERVFNQGTKDIDDHL</sequence>
<dbReference type="PROSITE" id="PS00018">
    <property type="entry name" value="EF_HAND_1"/>
    <property type="match status" value="1"/>
</dbReference>
<gene>
    <name evidence="4" type="ORF">AAND1436_LOCUS7863</name>
</gene>
<evidence type="ECO:0000259" key="3">
    <source>
        <dbReference type="PROSITE" id="PS50222"/>
    </source>
</evidence>
<feature type="transmembrane region" description="Helical" evidence="1">
    <location>
        <begin position="167"/>
        <end position="185"/>
    </location>
</feature>
<feature type="transmembrane region" description="Helical" evidence="1">
    <location>
        <begin position="75"/>
        <end position="95"/>
    </location>
</feature>
<proteinExistence type="predicted"/>
<dbReference type="EMBL" id="HBGQ01015869">
    <property type="protein sequence ID" value="CAD9381595.1"/>
    <property type="molecule type" value="Transcribed_RNA"/>
</dbReference>
<organism evidence="4">
    <name type="scientific">Alexandrium andersonii</name>
    <dbReference type="NCBI Taxonomy" id="327968"/>
    <lineage>
        <taxon>Eukaryota</taxon>
        <taxon>Sar</taxon>
        <taxon>Alveolata</taxon>
        <taxon>Dinophyceae</taxon>
        <taxon>Gonyaulacales</taxon>
        <taxon>Pyrocystaceae</taxon>
        <taxon>Alexandrium</taxon>
    </lineage>
</organism>
<dbReference type="GO" id="GO:0005509">
    <property type="term" value="F:calcium ion binding"/>
    <property type="evidence" value="ECO:0007669"/>
    <property type="project" value="InterPro"/>
</dbReference>
<dbReference type="AlphaFoldDB" id="A0A7S2AYZ0"/>
<accession>A0A7S2AYZ0</accession>
<keyword evidence="1" id="KW-0812">Transmembrane</keyword>
<evidence type="ECO:0000256" key="1">
    <source>
        <dbReference type="SAM" id="Phobius"/>
    </source>
</evidence>
<protein>
    <recommendedName>
        <fullName evidence="3">EF-hand domain-containing protein</fullName>
    </recommendedName>
</protein>
<keyword evidence="1" id="KW-0472">Membrane</keyword>
<name>A0A7S2AYZ0_9DINO</name>
<feature type="signal peptide" evidence="2">
    <location>
        <begin position="1"/>
        <end position="17"/>
    </location>
</feature>
<feature type="chain" id="PRO_5031058319" description="EF-hand domain-containing protein" evidence="2">
    <location>
        <begin position="18"/>
        <end position="220"/>
    </location>
</feature>
<feature type="domain" description="EF-hand" evidence="3">
    <location>
        <begin position="107"/>
        <end position="129"/>
    </location>
</feature>
<feature type="transmembrane region" description="Helical" evidence="1">
    <location>
        <begin position="135"/>
        <end position="155"/>
    </location>
</feature>
<evidence type="ECO:0000313" key="4">
    <source>
        <dbReference type="EMBL" id="CAD9381595.1"/>
    </source>
</evidence>
<keyword evidence="2" id="KW-0732">Signal</keyword>
<keyword evidence="1" id="KW-1133">Transmembrane helix</keyword>
<dbReference type="PROSITE" id="PS50222">
    <property type="entry name" value="EF_HAND_2"/>
    <property type="match status" value="1"/>
</dbReference>
<reference evidence="4" key="1">
    <citation type="submission" date="2021-01" db="EMBL/GenBank/DDBJ databases">
        <authorList>
            <person name="Corre E."/>
            <person name="Pelletier E."/>
            <person name="Niang G."/>
            <person name="Scheremetjew M."/>
            <person name="Finn R."/>
            <person name="Kale V."/>
            <person name="Holt S."/>
            <person name="Cochrane G."/>
            <person name="Meng A."/>
            <person name="Brown T."/>
            <person name="Cohen L."/>
        </authorList>
    </citation>
    <scope>NUCLEOTIDE SEQUENCE</scope>
    <source>
        <strain evidence="4">CCMP2222</strain>
    </source>
</reference>
<dbReference type="InterPro" id="IPR002048">
    <property type="entry name" value="EF_hand_dom"/>
</dbReference>